<evidence type="ECO:0000313" key="3">
    <source>
        <dbReference type="Proteomes" id="UP000603200"/>
    </source>
</evidence>
<feature type="region of interest" description="Disordered" evidence="1">
    <location>
        <begin position="1"/>
        <end position="29"/>
    </location>
</feature>
<dbReference type="EMBL" id="BOMN01000029">
    <property type="protein sequence ID" value="GIE19383.1"/>
    <property type="molecule type" value="Genomic_DNA"/>
</dbReference>
<comment type="caution">
    <text evidence="2">The sequence shown here is derived from an EMBL/GenBank/DDBJ whole genome shotgun (WGS) entry which is preliminary data.</text>
</comment>
<dbReference type="RefSeq" id="WP_203836618.1">
    <property type="nucleotide sequence ID" value="NZ_BAAATV010000005.1"/>
</dbReference>
<organism evidence="2 3">
    <name type="scientific">Winogradskya humida</name>
    <dbReference type="NCBI Taxonomy" id="113566"/>
    <lineage>
        <taxon>Bacteria</taxon>
        <taxon>Bacillati</taxon>
        <taxon>Actinomycetota</taxon>
        <taxon>Actinomycetes</taxon>
        <taxon>Micromonosporales</taxon>
        <taxon>Micromonosporaceae</taxon>
        <taxon>Winogradskya</taxon>
    </lineage>
</organism>
<keyword evidence="3" id="KW-1185">Reference proteome</keyword>
<accession>A0ABQ3ZLC0</accession>
<reference evidence="2 3" key="1">
    <citation type="submission" date="2021-01" db="EMBL/GenBank/DDBJ databases">
        <title>Whole genome shotgun sequence of Actinoplanes humidus NBRC 14915.</title>
        <authorList>
            <person name="Komaki H."/>
            <person name="Tamura T."/>
        </authorList>
    </citation>
    <scope>NUCLEOTIDE SEQUENCE [LARGE SCALE GENOMIC DNA]</scope>
    <source>
        <strain evidence="2 3">NBRC 14915</strain>
    </source>
</reference>
<evidence type="ECO:0000313" key="2">
    <source>
        <dbReference type="EMBL" id="GIE19383.1"/>
    </source>
</evidence>
<proteinExistence type="predicted"/>
<protein>
    <submittedName>
        <fullName evidence="2">Uncharacterized protein</fullName>
    </submittedName>
</protein>
<sequence>MSSFTITPPARNHSADPAAPAQQEKPEPDDRLALVAQLAADTVIDRHGCAEIHGVPGDQQSQLRKAVRARIRQRTGFAVRTHLINGAIYIECDEAYKKYAGGHGRNAAEAMSAALNGEPIPQRERDWVIHWST</sequence>
<dbReference type="Proteomes" id="UP000603200">
    <property type="component" value="Unassembled WGS sequence"/>
</dbReference>
<evidence type="ECO:0000256" key="1">
    <source>
        <dbReference type="SAM" id="MobiDB-lite"/>
    </source>
</evidence>
<name>A0ABQ3ZLC0_9ACTN</name>
<gene>
    <name evidence="2" type="ORF">Ahu01nite_024850</name>
</gene>